<protein>
    <submittedName>
        <fullName evidence="1">Uncharacterized protein</fullName>
    </submittedName>
</protein>
<proteinExistence type="predicted"/>
<dbReference type="STRING" id="1246637.MTBBW1_140009"/>
<sequence length="52" mass="6310">MPIFFGNFWLKHSYYGMIFNMRNYCCFLVALKPTWRMTTTIEVLKVILKLTQ</sequence>
<gene>
    <name evidence="1" type="ORF">MTBBW1_140009</name>
</gene>
<organism evidence="1 2">
    <name type="scientific">Desulfamplus magnetovallimortis</name>
    <dbReference type="NCBI Taxonomy" id="1246637"/>
    <lineage>
        <taxon>Bacteria</taxon>
        <taxon>Pseudomonadati</taxon>
        <taxon>Thermodesulfobacteriota</taxon>
        <taxon>Desulfobacteria</taxon>
        <taxon>Desulfobacterales</taxon>
        <taxon>Desulfobacteraceae</taxon>
        <taxon>Desulfamplus</taxon>
    </lineage>
</organism>
<reference evidence="1 2" key="1">
    <citation type="submission" date="2017-03" db="EMBL/GenBank/DDBJ databases">
        <authorList>
            <person name="Afonso C.L."/>
            <person name="Miller P.J."/>
            <person name="Scott M.A."/>
            <person name="Spackman E."/>
            <person name="Goraichik I."/>
            <person name="Dimitrov K.M."/>
            <person name="Suarez D.L."/>
            <person name="Swayne D.E."/>
        </authorList>
    </citation>
    <scope>NUCLEOTIDE SEQUENCE [LARGE SCALE GENOMIC DNA]</scope>
    <source>
        <strain evidence="1">PRJEB14757</strain>
    </source>
</reference>
<evidence type="ECO:0000313" key="1">
    <source>
        <dbReference type="EMBL" id="SLM28563.1"/>
    </source>
</evidence>
<name>A0A1W1H7Y7_9BACT</name>
<dbReference type="EMBL" id="FWEV01000046">
    <property type="protein sequence ID" value="SLM28563.1"/>
    <property type="molecule type" value="Genomic_DNA"/>
</dbReference>
<evidence type="ECO:0000313" key="2">
    <source>
        <dbReference type="Proteomes" id="UP000191931"/>
    </source>
</evidence>
<dbReference type="Proteomes" id="UP000191931">
    <property type="component" value="Unassembled WGS sequence"/>
</dbReference>
<accession>A0A1W1H7Y7</accession>
<keyword evidence="2" id="KW-1185">Reference proteome</keyword>
<dbReference type="AlphaFoldDB" id="A0A1W1H7Y7"/>